<dbReference type="AlphaFoldDB" id="A0A225V9M3"/>
<proteinExistence type="predicted"/>
<feature type="signal peptide" evidence="1">
    <location>
        <begin position="1"/>
        <end position="22"/>
    </location>
</feature>
<evidence type="ECO:0000313" key="3">
    <source>
        <dbReference type="Proteomes" id="UP000198211"/>
    </source>
</evidence>
<protein>
    <recommendedName>
        <fullName evidence="4">FAS1 domain-containing protein</fullName>
    </recommendedName>
</protein>
<evidence type="ECO:0000313" key="2">
    <source>
        <dbReference type="EMBL" id="OWZ01659.1"/>
    </source>
</evidence>
<organism evidence="2 3">
    <name type="scientific">Phytophthora megakarya</name>
    <dbReference type="NCBI Taxonomy" id="4795"/>
    <lineage>
        <taxon>Eukaryota</taxon>
        <taxon>Sar</taxon>
        <taxon>Stramenopiles</taxon>
        <taxon>Oomycota</taxon>
        <taxon>Peronosporomycetes</taxon>
        <taxon>Peronosporales</taxon>
        <taxon>Peronosporaceae</taxon>
        <taxon>Phytophthora</taxon>
    </lineage>
</organism>
<gene>
    <name evidence="2" type="ORF">PHMEG_00026911</name>
</gene>
<name>A0A225V9M3_9STRA</name>
<comment type="caution">
    <text evidence="2">The sequence shown here is derived from an EMBL/GenBank/DDBJ whole genome shotgun (WGS) entry which is preliminary data.</text>
</comment>
<dbReference type="OrthoDB" id="127024at2759"/>
<dbReference type="Proteomes" id="UP000198211">
    <property type="component" value="Unassembled WGS sequence"/>
</dbReference>
<feature type="chain" id="PRO_5011968432" description="FAS1 domain-containing protein" evidence="1">
    <location>
        <begin position="23"/>
        <end position="216"/>
    </location>
</feature>
<keyword evidence="1" id="KW-0732">Signal</keyword>
<sequence length="216" mass="23262">MIKLFALASAAITVALTSSSNAEDSCVLIDFTTKDSEFADLNTAIKSTKSAKLLGSVLGNFDPLVLNNVTLPDFKQQLSFGRSQTSTPTIDSMKISGLKTLIAKHVRVTSANSVEIATYSTGQVAVDAALTFTIPEDPDFYVSGSLKIAVEKPTLTITVEANMFSCAQVSDASCSDLTVADLLTKITDATTKRQYHGIIFFSVNFLTRRIFVFVHN</sequence>
<keyword evidence="3" id="KW-1185">Reference proteome</keyword>
<accession>A0A225V9M3</accession>
<evidence type="ECO:0000256" key="1">
    <source>
        <dbReference type="SAM" id="SignalP"/>
    </source>
</evidence>
<dbReference type="EMBL" id="NBNE01006686">
    <property type="protein sequence ID" value="OWZ01659.1"/>
    <property type="molecule type" value="Genomic_DNA"/>
</dbReference>
<reference evidence="3" key="1">
    <citation type="submission" date="2017-03" db="EMBL/GenBank/DDBJ databases">
        <title>Phytopthora megakarya and P. palmivora, two closely related causual agents of cacao black pod achieved similar genome size and gene model numbers by different mechanisms.</title>
        <authorList>
            <person name="Ali S."/>
            <person name="Shao J."/>
            <person name="Larry D.J."/>
            <person name="Kronmiller B."/>
            <person name="Shen D."/>
            <person name="Strem M.D."/>
            <person name="Melnick R.L."/>
            <person name="Guiltinan M.J."/>
            <person name="Tyler B.M."/>
            <person name="Meinhardt L.W."/>
            <person name="Bailey B.A."/>
        </authorList>
    </citation>
    <scope>NUCLEOTIDE SEQUENCE [LARGE SCALE GENOMIC DNA]</scope>
    <source>
        <strain evidence="3">zdho120</strain>
    </source>
</reference>
<evidence type="ECO:0008006" key="4">
    <source>
        <dbReference type="Google" id="ProtNLM"/>
    </source>
</evidence>